<dbReference type="GO" id="GO:0043165">
    <property type="term" value="P:Gram-negative-bacterium-type cell outer membrane assembly"/>
    <property type="evidence" value="ECO:0007669"/>
    <property type="project" value="InterPro"/>
</dbReference>
<dbReference type="GeneID" id="92928175"/>
<reference evidence="2 3" key="1">
    <citation type="journal article" date="2018" name="Nat. Biotechnol.">
        <title>A standardized bacterial taxonomy based on genome phylogeny substantially revises the tree of life.</title>
        <authorList>
            <person name="Parks D.H."/>
            <person name="Chuvochina M."/>
            <person name="Waite D.W."/>
            <person name="Rinke C."/>
            <person name="Skarshewski A."/>
            <person name="Chaumeil P.A."/>
            <person name="Hugenholtz P."/>
        </authorList>
    </citation>
    <scope>NUCLEOTIDE SEQUENCE [LARGE SCALE GENOMIC DNA]</scope>
    <source>
        <strain evidence="2">UBA11482</strain>
    </source>
</reference>
<dbReference type="Proteomes" id="UP000262954">
    <property type="component" value="Unassembled WGS sequence"/>
</dbReference>
<accession>A0A316R6N9</accession>
<dbReference type="GO" id="GO:0019867">
    <property type="term" value="C:outer membrane"/>
    <property type="evidence" value="ECO:0007669"/>
    <property type="project" value="InterPro"/>
</dbReference>
<feature type="signal peptide" evidence="1">
    <location>
        <begin position="1"/>
        <end position="19"/>
    </location>
</feature>
<proteinExistence type="predicted"/>
<organism evidence="2 3">
    <name type="scientific">Coprobacter fastidiosus</name>
    <dbReference type="NCBI Taxonomy" id="1099853"/>
    <lineage>
        <taxon>Bacteria</taxon>
        <taxon>Pseudomonadati</taxon>
        <taxon>Bacteroidota</taxon>
        <taxon>Bacteroidia</taxon>
        <taxon>Bacteroidales</taxon>
        <taxon>Barnesiellaceae</taxon>
        <taxon>Coprobacter</taxon>
    </lineage>
</organism>
<dbReference type="Pfam" id="PF04390">
    <property type="entry name" value="LptE"/>
    <property type="match status" value="1"/>
</dbReference>
<keyword evidence="1" id="KW-0732">Signal</keyword>
<evidence type="ECO:0000313" key="2">
    <source>
        <dbReference type="EMBL" id="HBJ07677.1"/>
    </source>
</evidence>
<sequence length="165" mass="18427">MKRLTILLLIILTSCTISYKFNGAAIDYNTTKTISVAEFPIRAALVYPPLGPAFNEALKDIYTRQTRLSMVKTGGDLQVEGEITGYDLSPQAVTEDAYASQTRLTISVKVRYTNTKNPNLNVDQTFRAYRDFSSSQMLTQVQDELISQIVDELAELIFNATVGSW</sequence>
<protein>
    <recommendedName>
        <fullName evidence="4">Lipopolysaccharide-assembly</fullName>
    </recommendedName>
</protein>
<name>A0A316R6N9_9BACT</name>
<feature type="chain" id="PRO_5030062751" description="Lipopolysaccharide-assembly" evidence="1">
    <location>
        <begin position="20"/>
        <end position="165"/>
    </location>
</feature>
<evidence type="ECO:0008006" key="4">
    <source>
        <dbReference type="Google" id="ProtNLM"/>
    </source>
</evidence>
<dbReference type="InterPro" id="IPR007485">
    <property type="entry name" value="LPS_assembly_LptE"/>
</dbReference>
<dbReference type="EMBL" id="DNWC01000026">
    <property type="protein sequence ID" value="HBJ07677.1"/>
    <property type="molecule type" value="Genomic_DNA"/>
</dbReference>
<dbReference type="AlphaFoldDB" id="A0A316R6N9"/>
<dbReference type="PROSITE" id="PS51257">
    <property type="entry name" value="PROKAR_LIPOPROTEIN"/>
    <property type="match status" value="1"/>
</dbReference>
<dbReference type="RefSeq" id="WP_009319578.1">
    <property type="nucleotide sequence ID" value="NZ_AP028032.1"/>
</dbReference>
<evidence type="ECO:0000313" key="3">
    <source>
        <dbReference type="Proteomes" id="UP000262954"/>
    </source>
</evidence>
<evidence type="ECO:0000256" key="1">
    <source>
        <dbReference type="SAM" id="SignalP"/>
    </source>
</evidence>
<comment type="caution">
    <text evidence="2">The sequence shown here is derived from an EMBL/GenBank/DDBJ whole genome shotgun (WGS) entry which is preliminary data.</text>
</comment>
<gene>
    <name evidence="2" type="ORF">DDY73_01615</name>
</gene>